<accession>A0A4Q9MUJ7</accession>
<gene>
    <name evidence="3" type="ORF">BD311DRAFT_240077</name>
</gene>
<dbReference type="EMBL" id="ML143408">
    <property type="protein sequence ID" value="TBU30091.1"/>
    <property type="molecule type" value="Genomic_DNA"/>
</dbReference>
<evidence type="ECO:0000256" key="1">
    <source>
        <dbReference type="SAM" id="MobiDB-lite"/>
    </source>
</evidence>
<dbReference type="AlphaFoldDB" id="A0A4Q9MUJ7"/>
<dbReference type="Proteomes" id="UP000292957">
    <property type="component" value="Unassembled WGS sequence"/>
</dbReference>
<feature type="signal peptide" evidence="2">
    <location>
        <begin position="1"/>
        <end position="23"/>
    </location>
</feature>
<evidence type="ECO:0000256" key="2">
    <source>
        <dbReference type="SAM" id="SignalP"/>
    </source>
</evidence>
<dbReference type="OrthoDB" id="3241054at2759"/>
<keyword evidence="2" id="KW-0732">Signal</keyword>
<proteinExistence type="predicted"/>
<protein>
    <submittedName>
        <fullName evidence="3">Uncharacterized protein</fullName>
    </submittedName>
</protein>
<evidence type="ECO:0000313" key="3">
    <source>
        <dbReference type="EMBL" id="TBU30091.1"/>
    </source>
</evidence>
<feature type="compositionally biased region" description="Low complexity" evidence="1">
    <location>
        <begin position="217"/>
        <end position="236"/>
    </location>
</feature>
<organism evidence="3">
    <name type="scientific">Dichomitus squalens</name>
    <dbReference type="NCBI Taxonomy" id="114155"/>
    <lineage>
        <taxon>Eukaryota</taxon>
        <taxon>Fungi</taxon>
        <taxon>Dikarya</taxon>
        <taxon>Basidiomycota</taxon>
        <taxon>Agaricomycotina</taxon>
        <taxon>Agaricomycetes</taxon>
        <taxon>Polyporales</taxon>
        <taxon>Polyporaceae</taxon>
        <taxon>Dichomitus</taxon>
    </lineage>
</organism>
<feature type="chain" id="PRO_5020988250" evidence="2">
    <location>
        <begin position="24"/>
        <end position="328"/>
    </location>
</feature>
<reference evidence="3" key="1">
    <citation type="submission" date="2019-01" db="EMBL/GenBank/DDBJ databases">
        <title>Draft genome sequences of three monokaryotic isolates of the white-rot basidiomycete fungus Dichomitus squalens.</title>
        <authorList>
            <consortium name="DOE Joint Genome Institute"/>
            <person name="Lopez S.C."/>
            <person name="Andreopoulos B."/>
            <person name="Pangilinan J."/>
            <person name="Lipzen A."/>
            <person name="Riley R."/>
            <person name="Ahrendt S."/>
            <person name="Ng V."/>
            <person name="Barry K."/>
            <person name="Daum C."/>
            <person name="Grigoriev I.V."/>
            <person name="Hilden K.S."/>
            <person name="Makela M.R."/>
            <person name="de Vries R.P."/>
        </authorList>
    </citation>
    <scope>NUCLEOTIDE SEQUENCE [LARGE SCALE GENOMIC DNA]</scope>
    <source>
        <strain evidence="3">OM18370.1</strain>
    </source>
</reference>
<sequence>MFFSKSFIATAALCLSLSLQAHAHAAIAPALDVKGTPARNDVQRPSTAKPCGNAALTGIDTSTAVTAAANGSFAATITNFNAGVDGSRQVTATINADGTGKNFVNAEVLQNGDKNPTSTGSQQLVVQIPAGTTCSGGASKSKCLVSFTTAGGFGNCVVVDQAAGAATGAGNNAAGTGAAAGNSTATAAAGTGAANSTATDAAATSVATDTAAASSAAAASTTDAAATSTSTTTTTTGKKHHHHKGAAGAAGAKGAAGAAGAKGAQANNGTAAAQAGNGTAAAQANQVQTKAQKIKQFVDSQRKIKPVGTRAARIARRAAEGPAVEVLA</sequence>
<name>A0A4Q9MUJ7_9APHY</name>
<feature type="region of interest" description="Disordered" evidence="1">
    <location>
        <begin position="217"/>
        <end position="251"/>
    </location>
</feature>